<dbReference type="Proteomes" id="UP000287651">
    <property type="component" value="Unassembled WGS sequence"/>
</dbReference>
<evidence type="ECO:0000256" key="1">
    <source>
        <dbReference type="SAM" id="MobiDB-lite"/>
    </source>
</evidence>
<name>A0A426XY90_ENSVE</name>
<gene>
    <name evidence="2" type="ORF">B296_00043218</name>
</gene>
<dbReference type="EMBL" id="AMZH03016418">
    <property type="protein sequence ID" value="RRT44517.1"/>
    <property type="molecule type" value="Genomic_DNA"/>
</dbReference>
<feature type="region of interest" description="Disordered" evidence="1">
    <location>
        <begin position="21"/>
        <end position="58"/>
    </location>
</feature>
<organism evidence="2 3">
    <name type="scientific">Ensete ventricosum</name>
    <name type="common">Abyssinian banana</name>
    <name type="synonym">Musa ensete</name>
    <dbReference type="NCBI Taxonomy" id="4639"/>
    <lineage>
        <taxon>Eukaryota</taxon>
        <taxon>Viridiplantae</taxon>
        <taxon>Streptophyta</taxon>
        <taxon>Embryophyta</taxon>
        <taxon>Tracheophyta</taxon>
        <taxon>Spermatophyta</taxon>
        <taxon>Magnoliopsida</taxon>
        <taxon>Liliopsida</taxon>
        <taxon>Zingiberales</taxon>
        <taxon>Musaceae</taxon>
        <taxon>Ensete</taxon>
    </lineage>
</organism>
<accession>A0A426XY90</accession>
<comment type="caution">
    <text evidence="2">The sequence shown here is derived from an EMBL/GenBank/DDBJ whole genome shotgun (WGS) entry which is preliminary data.</text>
</comment>
<evidence type="ECO:0000313" key="2">
    <source>
        <dbReference type="EMBL" id="RRT44517.1"/>
    </source>
</evidence>
<dbReference type="AlphaFoldDB" id="A0A426XY90"/>
<protein>
    <submittedName>
        <fullName evidence="2">Uncharacterized protein</fullName>
    </submittedName>
</protein>
<reference evidence="2 3" key="1">
    <citation type="journal article" date="2014" name="Agronomy (Basel)">
        <title>A Draft Genome Sequence for Ensete ventricosum, the Drought-Tolerant Tree Against Hunger.</title>
        <authorList>
            <person name="Harrison J."/>
            <person name="Moore K.A."/>
            <person name="Paszkiewicz K."/>
            <person name="Jones T."/>
            <person name="Grant M."/>
            <person name="Ambacheew D."/>
            <person name="Muzemil S."/>
            <person name="Studholme D.J."/>
        </authorList>
    </citation>
    <scope>NUCLEOTIDE SEQUENCE [LARGE SCALE GENOMIC DNA]</scope>
</reference>
<evidence type="ECO:0000313" key="3">
    <source>
        <dbReference type="Proteomes" id="UP000287651"/>
    </source>
</evidence>
<sequence>MGGGGRQLRSGVPLAHVRLRRAAGQGGRAGGSRTRRDARVGRHVGGRRGCSGVERRSHMRPVFKRAEQTFAGPGPCALDRPPRSLLGTEWELARMSDDSELGLEGQLLEWWSPGEEGVIQLGSTANSCKEVRSGRFPT</sequence>
<proteinExistence type="predicted"/>